<dbReference type="NCBIfam" id="NF008750">
    <property type="entry name" value="PRK11784.1-2"/>
    <property type="match status" value="1"/>
</dbReference>
<dbReference type="SUPFAM" id="SSF52821">
    <property type="entry name" value="Rhodanese/Cell cycle control phosphatase"/>
    <property type="match status" value="1"/>
</dbReference>
<dbReference type="AlphaFoldDB" id="A0A8A0RP65"/>
<dbReference type="RefSeq" id="WP_206707498.1">
    <property type="nucleotide sequence ID" value="NZ_CP059066.1"/>
</dbReference>
<dbReference type="EMBL" id="CP059066">
    <property type="protein sequence ID" value="QSQ10185.1"/>
    <property type="molecule type" value="Genomic_DNA"/>
</dbReference>
<keyword evidence="4" id="KW-1185">Reference proteome</keyword>
<dbReference type="PANTHER" id="PTHR30401">
    <property type="entry name" value="TRNA 2-SELENOURIDINE SYNTHASE"/>
    <property type="match status" value="1"/>
</dbReference>
<dbReference type="NCBIfam" id="TIGR03167">
    <property type="entry name" value="tRNA_sel_U_synt"/>
    <property type="match status" value="1"/>
</dbReference>
<evidence type="ECO:0000313" key="3">
    <source>
        <dbReference type="EMBL" id="QSQ10185.1"/>
    </source>
</evidence>
<dbReference type="InterPro" id="IPR017582">
    <property type="entry name" value="SelU"/>
</dbReference>
<evidence type="ECO:0000259" key="2">
    <source>
        <dbReference type="PROSITE" id="PS50206"/>
    </source>
</evidence>
<dbReference type="Proteomes" id="UP000662904">
    <property type="component" value="Chromosome"/>
</dbReference>
<evidence type="ECO:0000256" key="1">
    <source>
        <dbReference type="ARBA" id="ARBA00023266"/>
    </source>
</evidence>
<reference evidence="3" key="1">
    <citation type="submission" date="2020-07" db="EMBL/GenBank/DDBJ databases">
        <title>Koleobacter methoxysyntrophicus gen. nov., sp. nov., a novel anaerobic bacterium isolated from deep subsurface oil field and proposal of Koleobacterales ord. nov. in the phylum Firmicutes.</title>
        <authorList>
            <person name="Sakamoto S."/>
            <person name="Tamaki H."/>
        </authorList>
    </citation>
    <scope>NUCLEOTIDE SEQUENCE</scope>
    <source>
        <strain evidence="3">NRmbB1</strain>
    </source>
</reference>
<gene>
    <name evidence="3" type="primary">selU</name>
    <name evidence="3" type="ORF">H0A61_02584</name>
</gene>
<accession>A0A8A0RP65</accession>
<sequence length="353" mass="40988">MIKIITPDEALRKNNSVFVDVRAPIEFNEATIPGAVNIPIFDDRERALLGEIYNNVSSSAAMEKGLEIASAKLPKIYFEFKKLKENYRNIIIFCWRGGMRSRAIASILQLMKMDDLFLLEGGYKGYRKYIYNKLNLMNFDFDLIVLHGMTGTGKTKVLEILEEKGLPVINIEQLAQNRGSVFGNLGLSGSISQKMFDSLLFNKIAEIYYPFAFIEAESRRIGNLYIPNRFFAHMKEGIHILIEAPIELRIQRIMEEYVYNNPVDVMNIEDIKNRIMRLKDRLGKEKCKLMVELLSKRDFNSLIKELLLNYYDPLYQYSENKVSDFKKTIIAYNLHETANDLINYVKNEYDFSV</sequence>
<dbReference type="GO" id="GO:0002098">
    <property type="term" value="P:tRNA wobble uridine modification"/>
    <property type="evidence" value="ECO:0007669"/>
    <property type="project" value="InterPro"/>
</dbReference>
<dbReference type="GO" id="GO:0043828">
    <property type="term" value="F:tRNA 2-selenouridine synthase activity"/>
    <property type="evidence" value="ECO:0007669"/>
    <property type="project" value="InterPro"/>
</dbReference>
<dbReference type="PROSITE" id="PS50206">
    <property type="entry name" value="RHODANESE_3"/>
    <property type="match status" value="1"/>
</dbReference>
<keyword evidence="1" id="KW-0711">Selenium</keyword>
<protein>
    <submittedName>
        <fullName evidence="3">tRNA 2-selenouridine synthase</fullName>
        <ecNumber evidence="3">2.9.1.-</ecNumber>
    </submittedName>
</protein>
<dbReference type="Pfam" id="PF26341">
    <property type="entry name" value="AAA_SelU"/>
    <property type="match status" value="1"/>
</dbReference>
<dbReference type="InterPro" id="IPR036873">
    <property type="entry name" value="Rhodanese-like_dom_sf"/>
</dbReference>
<feature type="domain" description="Rhodanese" evidence="2">
    <location>
        <begin position="12"/>
        <end position="135"/>
    </location>
</feature>
<name>A0A8A0RP65_9FIRM</name>
<dbReference type="KEGG" id="kme:H0A61_02584"/>
<proteinExistence type="predicted"/>
<dbReference type="EC" id="2.9.1.-" evidence="3"/>
<organism evidence="3 4">
    <name type="scientific">Koleobacter methoxysyntrophicus</name>
    <dbReference type="NCBI Taxonomy" id="2751313"/>
    <lineage>
        <taxon>Bacteria</taxon>
        <taxon>Bacillati</taxon>
        <taxon>Bacillota</taxon>
        <taxon>Clostridia</taxon>
        <taxon>Koleobacterales</taxon>
        <taxon>Koleobacteraceae</taxon>
        <taxon>Koleobacter</taxon>
    </lineage>
</organism>
<dbReference type="InterPro" id="IPR027417">
    <property type="entry name" value="P-loop_NTPase"/>
</dbReference>
<dbReference type="InterPro" id="IPR001763">
    <property type="entry name" value="Rhodanese-like_dom"/>
</dbReference>
<dbReference type="Gene3D" id="3.40.250.10">
    <property type="entry name" value="Rhodanese-like domain"/>
    <property type="match status" value="1"/>
</dbReference>
<dbReference type="InterPro" id="IPR058840">
    <property type="entry name" value="AAA_SelU"/>
</dbReference>
<dbReference type="SMART" id="SM00450">
    <property type="entry name" value="RHOD"/>
    <property type="match status" value="1"/>
</dbReference>
<evidence type="ECO:0000313" key="4">
    <source>
        <dbReference type="Proteomes" id="UP000662904"/>
    </source>
</evidence>
<keyword evidence="3" id="KW-0808">Transferase</keyword>
<dbReference type="SUPFAM" id="SSF52540">
    <property type="entry name" value="P-loop containing nucleoside triphosphate hydrolases"/>
    <property type="match status" value="1"/>
</dbReference>
<dbReference type="PANTHER" id="PTHR30401:SF0">
    <property type="entry name" value="TRNA 2-SELENOURIDINE SYNTHASE"/>
    <property type="match status" value="1"/>
</dbReference>
<dbReference type="Pfam" id="PF00581">
    <property type="entry name" value="Rhodanese"/>
    <property type="match status" value="1"/>
</dbReference>
<dbReference type="Gene3D" id="3.40.50.300">
    <property type="entry name" value="P-loop containing nucleotide triphosphate hydrolases"/>
    <property type="match status" value="1"/>
</dbReference>